<feature type="region of interest" description="Disordered" evidence="1">
    <location>
        <begin position="267"/>
        <end position="287"/>
    </location>
</feature>
<name>A0A2P4RAI7_RALPI</name>
<accession>A0A2P4RAI7</accession>
<evidence type="ECO:0000256" key="1">
    <source>
        <dbReference type="SAM" id="MobiDB-lite"/>
    </source>
</evidence>
<keyword evidence="4" id="KW-1185">Reference proteome</keyword>
<evidence type="ECO:0000313" key="2">
    <source>
        <dbReference type="EMBL" id="CAJ0726658.1"/>
    </source>
</evidence>
<reference evidence="3" key="1">
    <citation type="submission" date="2018-06" db="EMBL/GenBank/DDBJ databases">
        <authorList>
            <person name="O'Rourke A."/>
        </authorList>
    </citation>
    <scope>NUCLEOTIDE SEQUENCE</scope>
    <source>
        <strain evidence="3">132550021-3</strain>
    </source>
</reference>
<evidence type="ECO:0000313" key="5">
    <source>
        <dbReference type="Proteomes" id="UP001199322"/>
    </source>
</evidence>
<evidence type="ECO:0000313" key="4">
    <source>
        <dbReference type="Proteomes" id="UP001189303"/>
    </source>
</evidence>
<sequence>MQQTNENASPATTQHEAMTLLADLVLSVQWWAGQEDGIPDTVRPAFDRAQKALGWPQGESTTTPAATAMPEAPCASCHGFGSELTVYKGKVPCRACQKSNNAAPWLPPGWEISVADDDGSTWVTLRRCTSDRKVLAQSVYAHKRGSLDSHVWHALRHSLDITRPQIAELDHWRARALNAEQLLNSPELHDFARGVVQEAAHQRQRWGTAKDADKSPADWVFLVGHLETRSMMYLQAGNVDKALHHTITTAAALANWHTNISGADSSMWPSLPGQPHASAPVGGGGHA</sequence>
<dbReference type="AlphaFoldDB" id="A0A2P4RAI7"/>
<comment type="caution">
    <text evidence="3">The sequence shown here is derived from an EMBL/GenBank/DDBJ whole genome shotgun (WGS) entry which is preliminary data.</text>
</comment>
<evidence type="ECO:0000313" key="3">
    <source>
        <dbReference type="EMBL" id="MBX3892261.1"/>
    </source>
</evidence>
<dbReference type="EMBL" id="QGBI01000023">
    <property type="protein sequence ID" value="MBX3892261.1"/>
    <property type="molecule type" value="Genomic_DNA"/>
</dbReference>
<proteinExistence type="predicted"/>
<dbReference type="EMBL" id="CATWFT010000009">
    <property type="protein sequence ID" value="CAJ0726658.1"/>
    <property type="molecule type" value="Genomic_DNA"/>
</dbReference>
<protein>
    <submittedName>
        <fullName evidence="3">Uncharacterized protein</fullName>
    </submittedName>
</protein>
<reference evidence="2 4" key="2">
    <citation type="submission" date="2023-07" db="EMBL/GenBank/DDBJ databases">
        <authorList>
            <person name="Peeters C."/>
        </authorList>
    </citation>
    <scope>NUCLEOTIDE SEQUENCE [LARGE SCALE GENOMIC DNA]</scope>
    <source>
        <strain evidence="2 4">R-38712</strain>
    </source>
</reference>
<gene>
    <name evidence="3" type="ORF">DEE74_20555</name>
    <name evidence="2" type="ORF">R38712_03123</name>
</gene>
<dbReference type="Proteomes" id="UP001189303">
    <property type="component" value="Unassembled WGS sequence"/>
</dbReference>
<dbReference type="Proteomes" id="UP001199322">
    <property type="component" value="Unassembled WGS sequence"/>
</dbReference>
<dbReference type="RefSeq" id="WP_012435663.1">
    <property type="nucleotide sequence ID" value="NZ_CP084361.1"/>
</dbReference>
<organism evidence="3 5">
    <name type="scientific">Ralstonia pickettii</name>
    <name type="common">Burkholderia pickettii</name>
    <dbReference type="NCBI Taxonomy" id="329"/>
    <lineage>
        <taxon>Bacteria</taxon>
        <taxon>Pseudomonadati</taxon>
        <taxon>Pseudomonadota</taxon>
        <taxon>Betaproteobacteria</taxon>
        <taxon>Burkholderiales</taxon>
        <taxon>Burkholderiaceae</taxon>
        <taxon>Ralstonia</taxon>
    </lineage>
</organism>